<dbReference type="EMBL" id="RJUL01000017">
    <property type="protein sequence ID" value="ROQ18735.1"/>
    <property type="molecule type" value="Genomic_DNA"/>
</dbReference>
<reference evidence="3 4" key="1">
    <citation type="submission" date="2018-11" db="EMBL/GenBank/DDBJ databases">
        <title>Genomic Encyclopedia of Type Strains, Phase IV (KMG-IV): sequencing the most valuable type-strain genomes for metagenomic binning, comparative biology and taxonomic classification.</title>
        <authorList>
            <person name="Goeker M."/>
        </authorList>
    </citation>
    <scope>NUCLEOTIDE SEQUENCE [LARGE SCALE GENOMIC DNA]</scope>
    <source>
        <strain evidence="3 4">DSM 21945</strain>
    </source>
</reference>
<dbReference type="InterPro" id="IPR036291">
    <property type="entry name" value="NAD(P)-bd_dom_sf"/>
</dbReference>
<dbReference type="Gene3D" id="3.40.50.720">
    <property type="entry name" value="NAD(P)-binding Rossmann-like Domain"/>
    <property type="match status" value="1"/>
</dbReference>
<dbReference type="Proteomes" id="UP000268033">
    <property type="component" value="Unassembled WGS sequence"/>
</dbReference>
<dbReference type="PROSITE" id="PS51201">
    <property type="entry name" value="RCK_N"/>
    <property type="match status" value="1"/>
</dbReference>
<dbReference type="PANTHER" id="PTHR43833:SF7">
    <property type="entry name" value="KTR SYSTEM POTASSIUM UPTAKE PROTEIN C"/>
    <property type="match status" value="1"/>
</dbReference>
<evidence type="ECO:0000259" key="2">
    <source>
        <dbReference type="PROSITE" id="PS51202"/>
    </source>
</evidence>
<evidence type="ECO:0000313" key="4">
    <source>
        <dbReference type="Proteomes" id="UP000268033"/>
    </source>
</evidence>
<keyword evidence="4" id="KW-1185">Reference proteome</keyword>
<dbReference type="PANTHER" id="PTHR43833">
    <property type="entry name" value="POTASSIUM CHANNEL PROTEIN 2-RELATED-RELATED"/>
    <property type="match status" value="1"/>
</dbReference>
<dbReference type="GO" id="GO:0006813">
    <property type="term" value="P:potassium ion transport"/>
    <property type="evidence" value="ECO:0007669"/>
    <property type="project" value="InterPro"/>
</dbReference>
<dbReference type="SUPFAM" id="SSF116726">
    <property type="entry name" value="TrkA C-terminal domain-like"/>
    <property type="match status" value="1"/>
</dbReference>
<feature type="domain" description="RCK N-terminal" evidence="1">
    <location>
        <begin position="2"/>
        <end position="118"/>
    </location>
</feature>
<evidence type="ECO:0000259" key="1">
    <source>
        <dbReference type="PROSITE" id="PS51201"/>
    </source>
</evidence>
<dbReference type="STRING" id="584787.GCA_001247655_01388"/>
<dbReference type="OrthoDB" id="9776294at2"/>
<dbReference type="GO" id="GO:0008324">
    <property type="term" value="F:monoatomic cation transmembrane transporter activity"/>
    <property type="evidence" value="ECO:0007669"/>
    <property type="project" value="InterPro"/>
</dbReference>
<dbReference type="PROSITE" id="PS51202">
    <property type="entry name" value="RCK_C"/>
    <property type="match status" value="1"/>
</dbReference>
<dbReference type="InterPro" id="IPR050721">
    <property type="entry name" value="Trk_Ktr_HKT_K-transport"/>
</dbReference>
<dbReference type="SUPFAM" id="SSF51735">
    <property type="entry name" value="NAD(P)-binding Rossmann-fold domains"/>
    <property type="match status" value="1"/>
</dbReference>
<dbReference type="Pfam" id="PF02254">
    <property type="entry name" value="TrkA_N"/>
    <property type="match status" value="1"/>
</dbReference>
<dbReference type="Pfam" id="PF02080">
    <property type="entry name" value="TrkA_C"/>
    <property type="match status" value="1"/>
</dbReference>
<dbReference type="AlphaFoldDB" id="A0A3N1NR90"/>
<gene>
    <name evidence="3" type="ORF">EDC28_1171</name>
</gene>
<dbReference type="InterPro" id="IPR003148">
    <property type="entry name" value="RCK_N"/>
</dbReference>
<dbReference type="Gene3D" id="3.30.70.1450">
    <property type="entry name" value="Regulator of K+ conductance, C-terminal domain"/>
    <property type="match status" value="1"/>
</dbReference>
<name>A0A3N1NR90_9GAMM</name>
<dbReference type="RefSeq" id="WP_050660266.1">
    <property type="nucleotide sequence ID" value="NZ_JBLXAC010000015.1"/>
</dbReference>
<dbReference type="InterPro" id="IPR036721">
    <property type="entry name" value="RCK_C_sf"/>
</dbReference>
<dbReference type="InterPro" id="IPR006037">
    <property type="entry name" value="RCK_C"/>
</dbReference>
<accession>A0A3N1NR90</accession>
<evidence type="ECO:0000313" key="3">
    <source>
        <dbReference type="EMBL" id="ROQ18735.1"/>
    </source>
</evidence>
<protein>
    <submittedName>
        <fullName evidence="3">Trk system potassium uptake protein TrkA</fullName>
    </submittedName>
</protein>
<organism evidence="3 4">
    <name type="scientific">Gallaecimonas pentaromativorans</name>
    <dbReference type="NCBI Taxonomy" id="584787"/>
    <lineage>
        <taxon>Bacteria</taxon>
        <taxon>Pseudomonadati</taxon>
        <taxon>Pseudomonadota</taxon>
        <taxon>Gammaproteobacteria</taxon>
        <taxon>Enterobacterales</taxon>
        <taxon>Gallaecimonadaceae</taxon>
        <taxon>Gallaecimonas</taxon>
    </lineage>
</organism>
<proteinExistence type="predicted"/>
<sequence length="216" mass="23199">MHRQFAVIGLGQFGQTIALELMRQGHEVLGLDSDQKVVNQLAPQLTQALVVDATDESALAELGLGHCDAVVVAIGEDIQSSILCTLHLKTLKVKQVWVKALNPAHHKIVAKLGADRIVHPEYEMGLRVAQSLNYPAVQDYIALGNESFIVEVEASEALDDKTVADLALNDNEVALVAHKRGTDLIKTPPDSLALAKGDILVLLGKLPALQALSKTL</sequence>
<comment type="caution">
    <text evidence="3">The sequence shown here is derived from an EMBL/GenBank/DDBJ whole genome shotgun (WGS) entry which is preliminary data.</text>
</comment>
<feature type="domain" description="RCK C-terminal" evidence="2">
    <location>
        <begin position="135"/>
        <end position="216"/>
    </location>
</feature>